<dbReference type="Pfam" id="PF01450">
    <property type="entry name" value="KARI_C"/>
    <property type="match status" value="1"/>
</dbReference>
<evidence type="ECO:0000256" key="3">
    <source>
        <dbReference type="ARBA" id="ARBA00010318"/>
    </source>
</evidence>
<dbReference type="Gene3D" id="6.10.240.10">
    <property type="match status" value="1"/>
</dbReference>
<evidence type="ECO:0000313" key="13">
    <source>
        <dbReference type="EMBL" id="QNO56453.1"/>
    </source>
</evidence>
<dbReference type="GO" id="GO:0016853">
    <property type="term" value="F:isomerase activity"/>
    <property type="evidence" value="ECO:0007669"/>
    <property type="project" value="UniProtKB-KW"/>
</dbReference>
<dbReference type="PANTHER" id="PTHR21371">
    <property type="entry name" value="KETOL-ACID REDUCTOISOMERASE, MITOCHONDRIAL"/>
    <property type="match status" value="1"/>
</dbReference>
<keyword evidence="6 9" id="KW-0460">Magnesium</keyword>
<dbReference type="GO" id="GO:0009097">
    <property type="term" value="P:isoleucine biosynthetic process"/>
    <property type="evidence" value="ECO:0007669"/>
    <property type="project" value="UniProtKB-UniRule"/>
</dbReference>
<proteinExistence type="inferred from homology"/>
<dbReference type="GO" id="GO:0050661">
    <property type="term" value="F:NADP binding"/>
    <property type="evidence" value="ECO:0007669"/>
    <property type="project" value="InterPro"/>
</dbReference>
<gene>
    <name evidence="9 13" type="primary">ilvC</name>
    <name evidence="13" type="ORF">OHJJKADD_00026</name>
</gene>
<comment type="catalytic activity">
    <reaction evidence="9">
        <text>(2R)-2,3-dihydroxy-3-methylbutanoate + NADP(+) = (2S)-2-acetolactate + NADPH + H(+)</text>
        <dbReference type="Rhea" id="RHEA:22068"/>
        <dbReference type="ChEBI" id="CHEBI:15378"/>
        <dbReference type="ChEBI" id="CHEBI:49072"/>
        <dbReference type="ChEBI" id="CHEBI:57783"/>
        <dbReference type="ChEBI" id="CHEBI:58349"/>
        <dbReference type="ChEBI" id="CHEBI:58476"/>
        <dbReference type="EC" id="1.1.1.86"/>
    </reaction>
</comment>
<feature type="binding site" evidence="9 10">
    <location>
        <position position="195"/>
    </location>
    <ligand>
        <name>Mg(2+)</name>
        <dbReference type="ChEBI" id="CHEBI:18420"/>
        <label>2</label>
    </ligand>
</feature>
<feature type="active site" evidence="9">
    <location>
        <position position="112"/>
    </location>
</feature>
<comment type="caution">
    <text evidence="9">Lacks conserved residue(s) required for the propagation of feature annotation.</text>
</comment>
<keyword evidence="5 9" id="KW-0479">Metal-binding</keyword>
<evidence type="ECO:0000256" key="10">
    <source>
        <dbReference type="PROSITE-ProRule" id="PRU01198"/>
    </source>
</evidence>
<evidence type="ECO:0000256" key="6">
    <source>
        <dbReference type="ARBA" id="ARBA00022842"/>
    </source>
</evidence>
<dbReference type="UniPathway" id="UPA00049">
    <property type="reaction ID" value="UER00060"/>
</dbReference>
<feature type="binding site" evidence="9 10">
    <location>
        <position position="199"/>
    </location>
    <ligand>
        <name>Mg(2+)</name>
        <dbReference type="ChEBI" id="CHEBI:18420"/>
        <label>1</label>
    </ligand>
</feature>
<evidence type="ECO:0000259" key="12">
    <source>
        <dbReference type="PROSITE" id="PS51851"/>
    </source>
</evidence>
<organism evidence="13">
    <name type="scientific">Candidatus Methanophaga sp. ANME-1 ERB7</name>
    <dbReference type="NCBI Taxonomy" id="2759913"/>
    <lineage>
        <taxon>Archaea</taxon>
        <taxon>Methanobacteriati</taxon>
        <taxon>Methanobacteriota</taxon>
        <taxon>Stenosarchaea group</taxon>
        <taxon>Methanomicrobia</taxon>
        <taxon>Candidatus Methanophagales</taxon>
        <taxon>Candidatus Methanophagaceae</taxon>
        <taxon>Candidatus Methanophaga</taxon>
    </lineage>
</organism>
<keyword evidence="13" id="KW-0413">Isomerase</keyword>
<feature type="binding site" evidence="9">
    <location>
        <begin position="24"/>
        <end position="27"/>
    </location>
    <ligand>
        <name>NADP(+)</name>
        <dbReference type="ChEBI" id="CHEBI:58349"/>
    </ligand>
</feature>
<evidence type="ECO:0000256" key="9">
    <source>
        <dbReference type="HAMAP-Rule" id="MF_00435"/>
    </source>
</evidence>
<comment type="pathway">
    <text evidence="2 9">Amino-acid biosynthesis; L-isoleucine biosynthesis; L-isoleucine from 2-oxobutanoate: step 2/4.</text>
</comment>
<feature type="binding site" evidence="9 10">
    <location>
        <position position="231"/>
    </location>
    <ligand>
        <name>Mg(2+)</name>
        <dbReference type="ChEBI" id="CHEBI:18420"/>
        <label>2</label>
    </ligand>
</feature>
<dbReference type="NCBIfam" id="TIGR00465">
    <property type="entry name" value="ilvC"/>
    <property type="match status" value="1"/>
</dbReference>
<dbReference type="GO" id="GO:0009099">
    <property type="term" value="P:L-valine biosynthetic process"/>
    <property type="evidence" value="ECO:0007669"/>
    <property type="project" value="UniProtKB-UniRule"/>
</dbReference>
<dbReference type="InterPro" id="IPR013023">
    <property type="entry name" value="KARI"/>
</dbReference>
<dbReference type="InterPro" id="IPR013116">
    <property type="entry name" value="KARI_N"/>
</dbReference>
<evidence type="ECO:0000256" key="5">
    <source>
        <dbReference type="ARBA" id="ARBA00022723"/>
    </source>
</evidence>
<evidence type="ECO:0000259" key="11">
    <source>
        <dbReference type="PROSITE" id="PS51850"/>
    </source>
</evidence>
<feature type="binding site" evidence="9 10">
    <location>
        <position position="195"/>
    </location>
    <ligand>
        <name>Mg(2+)</name>
        <dbReference type="ChEBI" id="CHEBI:18420"/>
        <label>1</label>
    </ligand>
</feature>
<dbReference type="Pfam" id="PF07991">
    <property type="entry name" value="KARI_N"/>
    <property type="match status" value="1"/>
</dbReference>
<comment type="similarity">
    <text evidence="3 9 10">Belongs to the ketol-acid reductoisomerase family.</text>
</comment>
<dbReference type="SUPFAM" id="SSF51735">
    <property type="entry name" value="NAD(P)-binding Rossmann-fold domains"/>
    <property type="match status" value="1"/>
</dbReference>
<dbReference type="PROSITE" id="PS51851">
    <property type="entry name" value="KARI_C"/>
    <property type="match status" value="1"/>
</dbReference>
<dbReference type="InterPro" id="IPR000506">
    <property type="entry name" value="KARI_C"/>
</dbReference>
<feature type="binding site" evidence="9">
    <location>
        <position position="57"/>
    </location>
    <ligand>
        <name>NADP(+)</name>
        <dbReference type="ChEBI" id="CHEBI:58349"/>
    </ligand>
</feature>
<reference evidence="13" key="1">
    <citation type="submission" date="2020-06" db="EMBL/GenBank/DDBJ databases">
        <title>Unique genomic features of the anaerobic methanotrophic archaea.</title>
        <authorList>
            <person name="Chadwick G.L."/>
            <person name="Skennerton C.T."/>
            <person name="Laso-Perez R."/>
            <person name="Leu A.O."/>
            <person name="Speth D.R."/>
            <person name="Yu H."/>
            <person name="Morgan-Lang C."/>
            <person name="Hatzenpichler R."/>
            <person name="Goudeau D."/>
            <person name="Malmstrom R."/>
            <person name="Brazelton W.J."/>
            <person name="Woyke T."/>
            <person name="Hallam S.J."/>
            <person name="Tyson G.W."/>
            <person name="Wegener G."/>
            <person name="Boetius A."/>
            <person name="Orphan V."/>
        </authorList>
    </citation>
    <scope>NUCLEOTIDE SEQUENCE</scope>
</reference>
<dbReference type="HAMAP" id="MF_00435">
    <property type="entry name" value="IlvC"/>
    <property type="match status" value="1"/>
</dbReference>
<keyword evidence="8 9" id="KW-0100">Branched-chain amino acid biosynthesis</keyword>
<feature type="binding site" evidence="9">
    <location>
        <position position="138"/>
    </location>
    <ligand>
        <name>NADP(+)</name>
        <dbReference type="ChEBI" id="CHEBI:58349"/>
    </ligand>
</feature>
<evidence type="ECO:0000256" key="4">
    <source>
        <dbReference type="ARBA" id="ARBA00022605"/>
    </source>
</evidence>
<sequence length="332" mass="36745">MEILHDEDVDDSILRDKTIAVMGYGAQGDAQANCLKDSGINVVIGETEILGGNKNPSWEKAKEDGFEVLPIDKAAEKGDVVHILLPDEVQPAIYENQIKPQLKAGKALCFSHGFNICFKRIVPPEDVDVIMVAPKAPGTEERKAYLEGFGVPGLVAVKQNPSGKAREVALAMTKAMHWTKAGILECTFEQETYEDLFGEQCVLCGGLVELMRNGFEVLVEAGYPPEMAYFECVHEMKLIVDLVWQGGIKRMAEVISNTAEYGMWAVGHKIIGPEVKQKMKEALKRVENGEFANEWVDEYKRGIPLLKASREKIGAHQVETVGAEIRKLFAQK</sequence>
<dbReference type="InterPro" id="IPR014359">
    <property type="entry name" value="KARI_prok"/>
</dbReference>
<dbReference type="GO" id="GO:0000287">
    <property type="term" value="F:magnesium ion binding"/>
    <property type="evidence" value="ECO:0007669"/>
    <property type="project" value="UniProtKB-UniRule"/>
</dbReference>
<dbReference type="Gene3D" id="3.40.50.720">
    <property type="entry name" value="NAD(P)-binding Rossmann-like Domain"/>
    <property type="match status" value="1"/>
</dbReference>
<dbReference type="GO" id="GO:0004455">
    <property type="term" value="F:ketol-acid reductoisomerase activity"/>
    <property type="evidence" value="ECO:0007669"/>
    <property type="project" value="UniProtKB-UniRule"/>
</dbReference>
<keyword evidence="4 9" id="KW-0028">Amino-acid biosynthesis</keyword>
<dbReference type="UniPathway" id="UPA00047">
    <property type="reaction ID" value="UER00056"/>
</dbReference>
<feature type="binding site" evidence="9 10">
    <location>
        <position position="235"/>
    </location>
    <ligand>
        <name>Mg(2+)</name>
        <dbReference type="ChEBI" id="CHEBI:18420"/>
        <label>2</label>
    </ligand>
</feature>
<dbReference type="PROSITE" id="PS51850">
    <property type="entry name" value="KARI_N"/>
    <property type="match status" value="1"/>
</dbReference>
<evidence type="ECO:0000256" key="2">
    <source>
        <dbReference type="ARBA" id="ARBA00004885"/>
    </source>
</evidence>
<accession>A0A7G9Z869</accession>
<feature type="binding site" evidence="9 10">
    <location>
        <position position="256"/>
    </location>
    <ligand>
        <name>substrate</name>
    </ligand>
</feature>
<feature type="domain" description="KARI N-terminal Rossmann" evidence="11">
    <location>
        <begin position="1"/>
        <end position="186"/>
    </location>
</feature>
<keyword evidence="7 9" id="KW-0560">Oxidoreductase</keyword>
<evidence type="ECO:0000256" key="8">
    <source>
        <dbReference type="ARBA" id="ARBA00023304"/>
    </source>
</evidence>
<dbReference type="AlphaFoldDB" id="A0A7G9Z869"/>
<dbReference type="NCBIfam" id="NF004017">
    <property type="entry name" value="PRK05479.1"/>
    <property type="match status" value="1"/>
</dbReference>
<dbReference type="EMBL" id="MT631656">
    <property type="protein sequence ID" value="QNO56453.1"/>
    <property type="molecule type" value="Genomic_DNA"/>
</dbReference>
<comment type="function">
    <text evidence="9">Involved in the biosynthesis of branched-chain amino acids (BCAA). Catalyzes an alkyl-migration followed by a ketol-acid reduction of (S)-2-acetolactate (S2AL) to yield (R)-2,3-dihydroxy-isovalerate. In the isomerase reaction, S2AL is rearranged via a Mg-dependent methyl migration to produce 3-hydroxy-3-methyl-2-ketobutyrate (HMKB). In the reductase reaction, this 2-ketoacid undergoes a metal-dependent reduction by NADPH to yield (R)-2,3-dihydroxy-isovalerate.</text>
</comment>
<feature type="domain" description="KARI C-terminal knotted" evidence="12">
    <location>
        <begin position="187"/>
        <end position="332"/>
    </location>
</feature>
<dbReference type="InterPro" id="IPR036291">
    <property type="entry name" value="NAD(P)-bd_dom_sf"/>
</dbReference>
<dbReference type="PANTHER" id="PTHR21371:SF1">
    <property type="entry name" value="KETOL-ACID REDUCTOISOMERASE, MITOCHONDRIAL"/>
    <property type="match status" value="1"/>
</dbReference>
<comment type="pathway">
    <text evidence="1 9">Amino-acid biosynthesis; L-valine biosynthesis; L-valine from pyruvate: step 2/4.</text>
</comment>
<comment type="catalytic activity">
    <reaction evidence="9">
        <text>(2R,3R)-2,3-dihydroxy-3-methylpentanoate + NADP(+) = (S)-2-ethyl-2-hydroxy-3-oxobutanoate + NADPH + H(+)</text>
        <dbReference type="Rhea" id="RHEA:13493"/>
        <dbReference type="ChEBI" id="CHEBI:15378"/>
        <dbReference type="ChEBI" id="CHEBI:49256"/>
        <dbReference type="ChEBI" id="CHEBI:49258"/>
        <dbReference type="ChEBI" id="CHEBI:57783"/>
        <dbReference type="ChEBI" id="CHEBI:58349"/>
        <dbReference type="EC" id="1.1.1.86"/>
    </reaction>
</comment>
<evidence type="ECO:0000256" key="1">
    <source>
        <dbReference type="ARBA" id="ARBA00004864"/>
    </source>
</evidence>
<dbReference type="InterPro" id="IPR008927">
    <property type="entry name" value="6-PGluconate_DH-like_C_sf"/>
</dbReference>
<name>A0A7G9Z869_9EURY</name>
<dbReference type="SUPFAM" id="SSF48179">
    <property type="entry name" value="6-phosphogluconate dehydrogenase C-terminal domain-like"/>
    <property type="match status" value="1"/>
</dbReference>
<keyword evidence="9" id="KW-0521">NADP</keyword>
<dbReference type="PIRSF" id="PIRSF000116">
    <property type="entry name" value="IlvC_gammaproteo"/>
    <property type="match status" value="1"/>
</dbReference>
<protein>
    <recommendedName>
        <fullName evidence="9">Ketol-acid reductoisomerase (NADP(+))</fullName>
        <shortName evidence="9">KARI</shortName>
        <ecNumber evidence="9">1.1.1.86</ecNumber>
    </recommendedName>
    <alternativeName>
        <fullName evidence="9">Acetohydroxy-acid isomeroreductase</fullName>
        <shortName evidence="9">AHIR</shortName>
    </alternativeName>
    <alternativeName>
        <fullName evidence="9">Alpha-keto-beta-hydroxylacyl reductoisomerase</fullName>
    </alternativeName>
</protein>
<evidence type="ECO:0000256" key="7">
    <source>
        <dbReference type="ARBA" id="ARBA00023002"/>
    </source>
</evidence>
<dbReference type="EC" id="1.1.1.86" evidence="9"/>
<comment type="cofactor">
    <cofactor evidence="9">
        <name>Mg(2+)</name>
        <dbReference type="ChEBI" id="CHEBI:18420"/>
    </cofactor>
    <text evidence="9">Binds 2 magnesium ions per subunit.</text>
</comment>